<evidence type="ECO:0000313" key="2">
    <source>
        <dbReference type="Proteomes" id="UP001320706"/>
    </source>
</evidence>
<protein>
    <submittedName>
        <fullName evidence="1">Uncharacterized protein</fullName>
    </submittedName>
</protein>
<gene>
    <name evidence="1" type="ORF">M8818_001275</name>
</gene>
<evidence type="ECO:0000313" key="1">
    <source>
        <dbReference type="EMBL" id="KAK8217517.1"/>
    </source>
</evidence>
<dbReference type="Proteomes" id="UP001320706">
    <property type="component" value="Unassembled WGS sequence"/>
</dbReference>
<sequence>MAITIKKCPSMPGSAQQYFGNDKRLPESATLLSFSRIVSQTMNFASYVPMTRPSDMEKCQEPVSKPGEAPEVGEVSPHTDHGHKPMRNYSILALLGMGFALTNSWWAISASMQDLANPWPGDTLRDSGRFPDHIGNRSGLLDAATHLAEEVARPERAIPTAIMSTVLIGFLTHLPRGPSHSVRYRNPRIVTNVAVAAGVVLLPGSRHLGFPVLVTNSPYPGSTAECAYSQCGGICSLALPLHGVADSVQLHGISLCRVSLLILSGANGEPPYQGSTIRALGTFLVGALGPHRELGYCALGPLHYNILLLPVRYASGICGYELSVRRTRNILALRTSVLGITGPQDFCCHCCIETQRLGGYGKAFDRMTWGGVVTGMGQPMLVLNLNICYRYWQLCKDNVKYKLLWRNVFDS</sequence>
<dbReference type="EMBL" id="JAMKPW020000005">
    <property type="protein sequence ID" value="KAK8217517.1"/>
    <property type="molecule type" value="Genomic_DNA"/>
</dbReference>
<accession>A0ACC3SL32</accession>
<proteinExistence type="predicted"/>
<comment type="caution">
    <text evidence="1">The sequence shown here is derived from an EMBL/GenBank/DDBJ whole genome shotgun (WGS) entry which is preliminary data.</text>
</comment>
<keyword evidence="2" id="KW-1185">Reference proteome</keyword>
<name>A0ACC3SL32_9PEZI</name>
<reference evidence="1" key="1">
    <citation type="submission" date="2024-02" db="EMBL/GenBank/DDBJ databases">
        <title>Metagenome Assembled Genome of Zalaria obscura JY119.</title>
        <authorList>
            <person name="Vighnesh L."/>
            <person name="Jagadeeshwari U."/>
            <person name="Venkata Ramana C."/>
            <person name="Sasikala C."/>
        </authorList>
    </citation>
    <scope>NUCLEOTIDE SEQUENCE</scope>
    <source>
        <strain evidence="1">JY119</strain>
    </source>
</reference>
<organism evidence="1 2">
    <name type="scientific">Zalaria obscura</name>
    <dbReference type="NCBI Taxonomy" id="2024903"/>
    <lineage>
        <taxon>Eukaryota</taxon>
        <taxon>Fungi</taxon>
        <taxon>Dikarya</taxon>
        <taxon>Ascomycota</taxon>
        <taxon>Pezizomycotina</taxon>
        <taxon>Dothideomycetes</taxon>
        <taxon>Dothideomycetidae</taxon>
        <taxon>Dothideales</taxon>
        <taxon>Zalariaceae</taxon>
        <taxon>Zalaria</taxon>
    </lineage>
</organism>